<gene>
    <name evidence="6" type="ORF">FSO04_17435</name>
</gene>
<accession>A0A6N6WDW2</accession>
<dbReference type="AlphaFoldDB" id="A0A6N6WDW2"/>
<comment type="caution">
    <text evidence="6">The sequence shown here is derived from an EMBL/GenBank/DDBJ whole genome shotgun (WGS) entry which is preliminary data.</text>
</comment>
<sequence length="217" mass="23972">MTPAKPMTAALATDWGTLLVNVVARAMTVLLMGVFVYAAMRQWLAAPARITLMLMVISELTAVGVSLVSRSPQKRDWTPTTFVCTVAATYYFLAVWLAPGIHLVPEAVGTTLQVAGLGWQIFAKLSLRRSFGLLPANRGIVSSGAYRFMRHPIYLGYCIADIGFLLANFGIQNLLVYGALFMLQAYRILREEKLLSADEGYRTYKGKVRCRVIPGLF</sequence>
<dbReference type="InterPro" id="IPR007269">
    <property type="entry name" value="ICMT_MeTrfase"/>
</dbReference>
<comment type="subcellular location">
    <subcellularLocation>
        <location evidence="1">Membrane</location>
        <topology evidence="1">Multi-pass membrane protein</topology>
    </subcellularLocation>
</comment>
<dbReference type="Proteomes" id="UP000463700">
    <property type="component" value="Unassembled WGS sequence"/>
</dbReference>
<feature type="transmembrane region" description="Helical" evidence="5">
    <location>
        <begin position="50"/>
        <end position="68"/>
    </location>
</feature>
<dbReference type="GO" id="GO:0016020">
    <property type="term" value="C:membrane"/>
    <property type="evidence" value="ECO:0007669"/>
    <property type="project" value="UniProtKB-SubCell"/>
</dbReference>
<keyword evidence="3 5" id="KW-1133">Transmembrane helix</keyword>
<evidence type="ECO:0000256" key="2">
    <source>
        <dbReference type="ARBA" id="ARBA00022692"/>
    </source>
</evidence>
<feature type="transmembrane region" description="Helical" evidence="5">
    <location>
        <begin position="12"/>
        <end position="38"/>
    </location>
</feature>
<feature type="transmembrane region" description="Helical" evidence="5">
    <location>
        <begin position="80"/>
        <end position="98"/>
    </location>
</feature>
<protein>
    <submittedName>
        <fullName evidence="6">DUF1295 domain-containing protein</fullName>
    </submittedName>
</protein>
<dbReference type="Gene3D" id="1.20.120.1630">
    <property type="match status" value="1"/>
</dbReference>
<keyword evidence="2 5" id="KW-0812">Transmembrane</keyword>
<feature type="transmembrane region" description="Helical" evidence="5">
    <location>
        <begin position="154"/>
        <end position="183"/>
    </location>
</feature>
<dbReference type="GO" id="GO:0004671">
    <property type="term" value="F:protein C-terminal S-isoprenylcysteine carboxyl O-methyltransferase activity"/>
    <property type="evidence" value="ECO:0007669"/>
    <property type="project" value="InterPro"/>
</dbReference>
<proteinExistence type="predicted"/>
<evidence type="ECO:0000256" key="5">
    <source>
        <dbReference type="SAM" id="Phobius"/>
    </source>
</evidence>
<dbReference type="OrthoDB" id="9809773at2"/>
<evidence type="ECO:0000313" key="7">
    <source>
        <dbReference type="Proteomes" id="UP000463700"/>
    </source>
</evidence>
<evidence type="ECO:0000256" key="4">
    <source>
        <dbReference type="ARBA" id="ARBA00023136"/>
    </source>
</evidence>
<keyword evidence="4 5" id="KW-0472">Membrane</keyword>
<dbReference type="EMBL" id="VOSW01000030">
    <property type="protein sequence ID" value="KAE8758676.1"/>
    <property type="molecule type" value="Genomic_DNA"/>
</dbReference>
<evidence type="ECO:0000313" key="6">
    <source>
        <dbReference type="EMBL" id="KAE8758676.1"/>
    </source>
</evidence>
<reference evidence="6 7" key="1">
    <citation type="journal article" date="2020" name="Int. J. Syst. Evol. Microbiol.">
        <title>Paraburkholderia madseniana sp. nov., a phenolic acid-degrading bacterium isolated from acidic forest soil.</title>
        <authorList>
            <person name="Wilhelm R.C."/>
            <person name="Murphy S.J.L."/>
            <person name="Feriancek N.M."/>
            <person name="Karasz D.C."/>
            <person name="DeRito C.M."/>
            <person name="Newman J.D."/>
            <person name="Buckley D.H."/>
        </authorList>
    </citation>
    <scope>NUCLEOTIDE SEQUENCE [LARGE SCALE GENOMIC DNA]</scope>
    <source>
        <strain evidence="6 7">RP11</strain>
    </source>
</reference>
<evidence type="ECO:0000256" key="1">
    <source>
        <dbReference type="ARBA" id="ARBA00004141"/>
    </source>
</evidence>
<evidence type="ECO:0000256" key="3">
    <source>
        <dbReference type="ARBA" id="ARBA00022989"/>
    </source>
</evidence>
<name>A0A6N6WDW2_9BURK</name>
<dbReference type="Pfam" id="PF04140">
    <property type="entry name" value="ICMT"/>
    <property type="match status" value="1"/>
</dbReference>
<organism evidence="6 7">
    <name type="scientific">Paraburkholderia madseniana</name>
    <dbReference type="NCBI Taxonomy" id="2599607"/>
    <lineage>
        <taxon>Bacteria</taxon>
        <taxon>Pseudomonadati</taxon>
        <taxon>Pseudomonadota</taxon>
        <taxon>Betaproteobacteria</taxon>
        <taxon>Burkholderiales</taxon>
        <taxon>Burkholderiaceae</taxon>
        <taxon>Paraburkholderia</taxon>
    </lineage>
</organism>